<evidence type="ECO:0000313" key="3">
    <source>
        <dbReference type="WBParaSite" id="EEL_0000733801-mRNA-1"/>
    </source>
</evidence>
<keyword evidence="2" id="KW-1185">Reference proteome</keyword>
<dbReference type="Proteomes" id="UP000050640">
    <property type="component" value="Unplaced"/>
</dbReference>
<feature type="compositionally biased region" description="Polar residues" evidence="1">
    <location>
        <begin position="195"/>
        <end position="206"/>
    </location>
</feature>
<protein>
    <submittedName>
        <fullName evidence="3">Uncharacterized protein</fullName>
    </submittedName>
</protein>
<evidence type="ECO:0000313" key="2">
    <source>
        <dbReference type="Proteomes" id="UP000050640"/>
    </source>
</evidence>
<feature type="compositionally biased region" description="Basic and acidic residues" evidence="1">
    <location>
        <begin position="207"/>
        <end position="230"/>
    </location>
</feature>
<evidence type="ECO:0000256" key="1">
    <source>
        <dbReference type="SAM" id="MobiDB-lite"/>
    </source>
</evidence>
<feature type="compositionally biased region" description="Basic and acidic residues" evidence="1">
    <location>
        <begin position="261"/>
        <end position="282"/>
    </location>
</feature>
<reference evidence="3" key="1">
    <citation type="submission" date="2017-02" db="UniProtKB">
        <authorList>
            <consortium name="WormBaseParasite"/>
        </authorList>
    </citation>
    <scope>IDENTIFICATION</scope>
</reference>
<sequence length="314" mass="36109">MEFHDSKYWRQLKPYDDLKPRLRTNEGNMKSFPEGIELKFKYGIAKDQVRGNTFSKWIGPNGRLSTSRALTPSEETHYIKKAGKRMVEDKQGTETVAEQRSSKFVYSDFKSDSIPIDEPSRCPPLNPLVNSLPHDDTDKTCGQSLEGWTKDPQCACIYSVAERTDEGCPAKFYTLCYRLIDQSADYETKEFGPQVSKTSYGQNTETYSRREPIDHYDQRPVNDNKLKLNEKRGSERMEKIWLEDDKKVNQTVSVGLSAEESESKESESNESESKESKLKEDEAQSIIVNSTTQFLNMNELTRRDNETLESSEQI</sequence>
<feature type="region of interest" description="Disordered" evidence="1">
    <location>
        <begin position="252"/>
        <end position="291"/>
    </location>
</feature>
<dbReference type="AlphaFoldDB" id="A0A0R3RYI1"/>
<dbReference type="WBParaSite" id="EEL_0000733801-mRNA-1">
    <property type="protein sequence ID" value="EEL_0000733801-mRNA-1"/>
    <property type="gene ID" value="EEL_0000733801"/>
</dbReference>
<dbReference type="STRING" id="1147741.A0A0R3RYI1"/>
<accession>A0A0R3RYI1</accession>
<name>A0A0R3RYI1_9BILA</name>
<proteinExistence type="predicted"/>
<feature type="region of interest" description="Disordered" evidence="1">
    <location>
        <begin position="189"/>
        <end position="230"/>
    </location>
</feature>
<organism evidence="2 3">
    <name type="scientific">Elaeophora elaphi</name>
    <dbReference type="NCBI Taxonomy" id="1147741"/>
    <lineage>
        <taxon>Eukaryota</taxon>
        <taxon>Metazoa</taxon>
        <taxon>Ecdysozoa</taxon>
        <taxon>Nematoda</taxon>
        <taxon>Chromadorea</taxon>
        <taxon>Rhabditida</taxon>
        <taxon>Spirurina</taxon>
        <taxon>Spiruromorpha</taxon>
        <taxon>Filarioidea</taxon>
        <taxon>Onchocercidae</taxon>
        <taxon>Elaeophora</taxon>
    </lineage>
</organism>